<comment type="caution">
    <text evidence="7">The sequence shown here is derived from an EMBL/GenBank/DDBJ whole genome shotgun (WGS) entry which is preliminary data.</text>
</comment>
<feature type="transmembrane region" description="Helical" evidence="6">
    <location>
        <begin position="49"/>
        <end position="75"/>
    </location>
</feature>
<proteinExistence type="predicted"/>
<name>A0A1E8FHU0_9ALTE</name>
<evidence type="ECO:0000313" key="7">
    <source>
        <dbReference type="EMBL" id="OFI35491.1"/>
    </source>
</evidence>
<evidence type="ECO:0008006" key="9">
    <source>
        <dbReference type="Google" id="ProtNLM"/>
    </source>
</evidence>
<dbReference type="RefSeq" id="WP_070175235.1">
    <property type="nucleotide sequence ID" value="NZ_BMJR01000006.1"/>
</dbReference>
<accession>A0A1E8FHU0</accession>
<dbReference type="Pfam" id="PF02588">
    <property type="entry name" value="YitT_membrane"/>
    <property type="match status" value="1"/>
</dbReference>
<reference evidence="7 8" key="1">
    <citation type="submission" date="2016-09" db="EMBL/GenBank/DDBJ databases">
        <title>Alteromonas lipolytica, a new species isolated from sea water.</title>
        <authorList>
            <person name="Wu Y.-H."/>
            <person name="Cheng H."/>
            <person name="Xu X.-W."/>
        </authorList>
    </citation>
    <scope>NUCLEOTIDE SEQUENCE [LARGE SCALE GENOMIC DNA]</scope>
    <source>
        <strain evidence="7 8">JW12</strain>
    </source>
</reference>
<keyword evidence="3 6" id="KW-0812">Transmembrane</keyword>
<dbReference type="GO" id="GO:0005886">
    <property type="term" value="C:plasma membrane"/>
    <property type="evidence" value="ECO:0007669"/>
    <property type="project" value="UniProtKB-SubCell"/>
</dbReference>
<evidence type="ECO:0000256" key="5">
    <source>
        <dbReference type="ARBA" id="ARBA00023136"/>
    </source>
</evidence>
<dbReference type="PANTHER" id="PTHR33545">
    <property type="entry name" value="UPF0750 MEMBRANE PROTEIN YITT-RELATED"/>
    <property type="match status" value="1"/>
</dbReference>
<dbReference type="OrthoDB" id="3296441at2"/>
<evidence type="ECO:0000256" key="6">
    <source>
        <dbReference type="SAM" id="Phobius"/>
    </source>
</evidence>
<evidence type="ECO:0000313" key="8">
    <source>
        <dbReference type="Proteomes" id="UP000176037"/>
    </source>
</evidence>
<keyword evidence="5 6" id="KW-0472">Membrane</keyword>
<protein>
    <recommendedName>
        <fullName evidence="9">YitT family protein</fullName>
    </recommendedName>
</protein>
<comment type="subcellular location">
    <subcellularLocation>
        <location evidence="1">Cell membrane</location>
        <topology evidence="1">Multi-pass membrane protein</topology>
    </subcellularLocation>
</comment>
<keyword evidence="2" id="KW-1003">Cell membrane</keyword>
<dbReference type="Proteomes" id="UP000176037">
    <property type="component" value="Unassembled WGS sequence"/>
</dbReference>
<evidence type="ECO:0000256" key="1">
    <source>
        <dbReference type="ARBA" id="ARBA00004651"/>
    </source>
</evidence>
<evidence type="ECO:0000256" key="3">
    <source>
        <dbReference type="ARBA" id="ARBA00022692"/>
    </source>
</evidence>
<dbReference type="EMBL" id="MJIC01000009">
    <property type="protein sequence ID" value="OFI35491.1"/>
    <property type="molecule type" value="Genomic_DNA"/>
</dbReference>
<keyword evidence="4 6" id="KW-1133">Transmembrane helix</keyword>
<dbReference type="InterPro" id="IPR003740">
    <property type="entry name" value="YitT"/>
</dbReference>
<gene>
    <name evidence="7" type="ORF">BFC17_12045</name>
</gene>
<dbReference type="PANTHER" id="PTHR33545:SF5">
    <property type="entry name" value="UPF0750 MEMBRANE PROTEIN YITT"/>
    <property type="match status" value="1"/>
</dbReference>
<evidence type="ECO:0000256" key="2">
    <source>
        <dbReference type="ARBA" id="ARBA00022475"/>
    </source>
</evidence>
<dbReference type="InterPro" id="IPR051461">
    <property type="entry name" value="UPF0750_membrane"/>
</dbReference>
<sequence>MSEAVISQPNSIRHSWVEDVLALITGTILVSFGAILLREVGALTGSTAGMAFLIDYLSPMSFGLAFFLVNIPFYVLAVKKMGVLFTLKTFATVSLVSLFTQIHPEFIQFGELNLFYATLFGNLLMGTGFVVLFRHGASLGGVTILALYIQDKTGFRAGYLQMGVDVLVVCAAFFVVSIPALIASVLGAVVLNILIALNHRKDRYLA</sequence>
<evidence type="ECO:0000256" key="4">
    <source>
        <dbReference type="ARBA" id="ARBA00022989"/>
    </source>
</evidence>
<feature type="transmembrane region" description="Helical" evidence="6">
    <location>
        <begin position="81"/>
        <end position="102"/>
    </location>
</feature>
<feature type="transmembrane region" description="Helical" evidence="6">
    <location>
        <begin position="166"/>
        <end position="197"/>
    </location>
</feature>
<dbReference type="AlphaFoldDB" id="A0A1E8FHU0"/>
<organism evidence="7 8">
    <name type="scientific">Alteromonas lipolytica</name>
    <dbReference type="NCBI Taxonomy" id="1856405"/>
    <lineage>
        <taxon>Bacteria</taxon>
        <taxon>Pseudomonadati</taxon>
        <taxon>Pseudomonadota</taxon>
        <taxon>Gammaproteobacteria</taxon>
        <taxon>Alteromonadales</taxon>
        <taxon>Alteromonadaceae</taxon>
        <taxon>Alteromonas/Salinimonas group</taxon>
        <taxon>Alteromonas</taxon>
    </lineage>
</organism>
<keyword evidence="8" id="KW-1185">Reference proteome</keyword>
<feature type="transmembrane region" description="Helical" evidence="6">
    <location>
        <begin position="20"/>
        <end position="37"/>
    </location>
</feature>
<dbReference type="STRING" id="1856405.BFC17_12045"/>